<proteinExistence type="predicted"/>
<evidence type="ECO:0000313" key="1">
    <source>
        <dbReference type="EMBL" id="GAA4648386.1"/>
    </source>
</evidence>
<protein>
    <recommendedName>
        <fullName evidence="3">VacJ</fullName>
    </recommendedName>
</protein>
<accession>A0ABP8UWV1</accession>
<evidence type="ECO:0000313" key="2">
    <source>
        <dbReference type="Proteomes" id="UP001500604"/>
    </source>
</evidence>
<gene>
    <name evidence="1" type="ORF">GCM10023116_06530</name>
</gene>
<keyword evidence="2" id="KW-1185">Reference proteome</keyword>
<comment type="caution">
    <text evidence="1">The sequence shown here is derived from an EMBL/GenBank/DDBJ whole genome shotgun (WGS) entry which is preliminary data.</text>
</comment>
<reference evidence="2" key="1">
    <citation type="journal article" date="2019" name="Int. J. Syst. Evol. Microbiol.">
        <title>The Global Catalogue of Microorganisms (GCM) 10K type strain sequencing project: providing services to taxonomists for standard genome sequencing and annotation.</title>
        <authorList>
            <consortium name="The Broad Institute Genomics Platform"/>
            <consortium name="The Broad Institute Genome Sequencing Center for Infectious Disease"/>
            <person name="Wu L."/>
            <person name="Ma J."/>
        </authorList>
    </citation>
    <scope>NUCLEOTIDE SEQUENCE [LARGE SCALE GENOMIC DNA]</scope>
    <source>
        <strain evidence="2">JCM 17805</strain>
    </source>
</reference>
<dbReference type="Proteomes" id="UP001500604">
    <property type="component" value="Unassembled WGS sequence"/>
</dbReference>
<dbReference type="EMBL" id="BAABFL010000065">
    <property type="protein sequence ID" value="GAA4648386.1"/>
    <property type="molecule type" value="Genomic_DNA"/>
</dbReference>
<organism evidence="1 2">
    <name type="scientific">Kistimonas scapharcae</name>
    <dbReference type="NCBI Taxonomy" id="1036133"/>
    <lineage>
        <taxon>Bacteria</taxon>
        <taxon>Pseudomonadati</taxon>
        <taxon>Pseudomonadota</taxon>
        <taxon>Gammaproteobacteria</taxon>
        <taxon>Oceanospirillales</taxon>
        <taxon>Endozoicomonadaceae</taxon>
        <taxon>Kistimonas</taxon>
    </lineage>
</organism>
<sequence length="116" mass="13642">MKLLNRSAVSLKPTGVFVEWANRVNPEEAMSIEAFRAEGSVYLFDEVEQEEDFKQWLKSHAAQLFENELAAWLEDEALWPERRDYSVFMQWFDVEPQLVCFDVSEQSLMRADLDAF</sequence>
<name>A0ABP8UWV1_9GAMM</name>
<dbReference type="RefSeq" id="WP_345193986.1">
    <property type="nucleotide sequence ID" value="NZ_BAABFL010000065.1"/>
</dbReference>
<evidence type="ECO:0008006" key="3">
    <source>
        <dbReference type="Google" id="ProtNLM"/>
    </source>
</evidence>